<sequence length="104" mass="11979">MRDPSLGSNVSLEGMLCIFRGEQMVFSNKEPPQLLFNLIRGLEDIGQRLFTEHLRLVKAPPFIFGVFHENETVVVVIEKTEDKVYDSYEKCKSVIDKYKNEALV</sequence>
<protein>
    <submittedName>
        <fullName evidence="1">Uncharacterized protein</fullName>
    </submittedName>
</protein>
<name>L2GMW9_VITCO</name>
<proteinExistence type="predicted"/>
<reference evidence="2" key="1">
    <citation type="submission" date="2011-05" db="EMBL/GenBank/DDBJ databases">
        <title>The genome sequence of Vittaforma corneae strain ATCC 50505.</title>
        <authorList>
            <consortium name="The Broad Institute Genome Sequencing Platform"/>
            <person name="Cuomo C."/>
            <person name="Didier E."/>
            <person name="Bowers L."/>
            <person name="Young S.K."/>
            <person name="Zeng Q."/>
            <person name="Gargeya S."/>
            <person name="Fitzgerald M."/>
            <person name="Haas B."/>
            <person name="Abouelleil A."/>
            <person name="Alvarado L."/>
            <person name="Arachchi H.M."/>
            <person name="Berlin A."/>
            <person name="Chapman S.B."/>
            <person name="Gearin G."/>
            <person name="Goldberg J."/>
            <person name="Griggs A."/>
            <person name="Gujja S."/>
            <person name="Hansen M."/>
            <person name="Heiman D."/>
            <person name="Howarth C."/>
            <person name="Larimer J."/>
            <person name="Lui A."/>
            <person name="MacDonald P.J.P."/>
            <person name="McCowen C."/>
            <person name="Montmayeur A."/>
            <person name="Murphy C."/>
            <person name="Neiman D."/>
            <person name="Pearson M."/>
            <person name="Priest M."/>
            <person name="Roberts A."/>
            <person name="Saif S."/>
            <person name="Shea T."/>
            <person name="Sisk P."/>
            <person name="Stolte C."/>
            <person name="Sykes S."/>
            <person name="Wortman J."/>
            <person name="Nusbaum C."/>
            <person name="Birren B."/>
        </authorList>
    </citation>
    <scope>NUCLEOTIDE SEQUENCE [LARGE SCALE GENOMIC DNA]</scope>
    <source>
        <strain evidence="2">ATCC 50505</strain>
    </source>
</reference>
<gene>
    <name evidence="1" type="ORF">VICG_00809</name>
</gene>
<accession>L2GMW9</accession>
<dbReference type="HOGENOM" id="CLU_2252139_0_0_1"/>
<evidence type="ECO:0000313" key="2">
    <source>
        <dbReference type="Proteomes" id="UP000011082"/>
    </source>
</evidence>
<dbReference type="VEuPathDB" id="MicrosporidiaDB:VICG_00809"/>
<dbReference type="EMBL" id="JH370134">
    <property type="protein sequence ID" value="ELA42166.1"/>
    <property type="molecule type" value="Genomic_DNA"/>
</dbReference>
<dbReference type="GeneID" id="19881523"/>
<evidence type="ECO:0000313" key="1">
    <source>
        <dbReference type="EMBL" id="ELA42166.1"/>
    </source>
</evidence>
<dbReference type="InParanoid" id="L2GMW9"/>
<dbReference type="RefSeq" id="XP_007604258.1">
    <property type="nucleotide sequence ID" value="XM_007604196.1"/>
</dbReference>
<dbReference type="Proteomes" id="UP000011082">
    <property type="component" value="Unassembled WGS sequence"/>
</dbReference>
<dbReference type="AlphaFoldDB" id="L2GMW9"/>
<organism evidence="1 2">
    <name type="scientific">Vittaforma corneae (strain ATCC 50505)</name>
    <name type="common">Microsporidian parasite</name>
    <name type="synonym">Nosema corneum</name>
    <dbReference type="NCBI Taxonomy" id="993615"/>
    <lineage>
        <taxon>Eukaryota</taxon>
        <taxon>Fungi</taxon>
        <taxon>Fungi incertae sedis</taxon>
        <taxon>Microsporidia</taxon>
        <taxon>Nosematidae</taxon>
        <taxon>Vittaforma</taxon>
    </lineage>
</organism>
<keyword evidence="2" id="KW-1185">Reference proteome</keyword>